<protein>
    <recommendedName>
        <fullName evidence="3">Reverse transcriptase domain-containing protein</fullName>
    </recommendedName>
</protein>
<accession>A0A438F943</accession>
<evidence type="ECO:0000313" key="1">
    <source>
        <dbReference type="EMBL" id="RVW56444.1"/>
    </source>
</evidence>
<dbReference type="EMBL" id="QGNW01001077">
    <property type="protein sequence ID" value="RVW56444.1"/>
    <property type="molecule type" value="Genomic_DNA"/>
</dbReference>
<gene>
    <name evidence="1" type="ORF">CK203_072542</name>
</gene>
<organism evidence="1 2">
    <name type="scientific">Vitis vinifera</name>
    <name type="common">Grape</name>
    <dbReference type="NCBI Taxonomy" id="29760"/>
    <lineage>
        <taxon>Eukaryota</taxon>
        <taxon>Viridiplantae</taxon>
        <taxon>Streptophyta</taxon>
        <taxon>Embryophyta</taxon>
        <taxon>Tracheophyta</taxon>
        <taxon>Spermatophyta</taxon>
        <taxon>Magnoliopsida</taxon>
        <taxon>eudicotyledons</taxon>
        <taxon>Gunneridae</taxon>
        <taxon>Pentapetalae</taxon>
        <taxon>rosids</taxon>
        <taxon>Vitales</taxon>
        <taxon>Vitaceae</taxon>
        <taxon>Viteae</taxon>
        <taxon>Vitis</taxon>
    </lineage>
</organism>
<sequence>MNLSLELSKQRTIRKGELEELQLKEEVANVRHNMKDRKTLENKGGAILGKIDSISAEILQFLRSYMRVPSWRILELDKVKALGPNGFTIAMFQECWDVIKEDLIRVFLEFHRSGVIAKVLSGQLQSVLNETIHITQGAFVQGRQSWTPC</sequence>
<name>A0A438F943_VITVI</name>
<dbReference type="AlphaFoldDB" id="A0A438F943"/>
<evidence type="ECO:0008006" key="3">
    <source>
        <dbReference type="Google" id="ProtNLM"/>
    </source>
</evidence>
<evidence type="ECO:0000313" key="2">
    <source>
        <dbReference type="Proteomes" id="UP000288805"/>
    </source>
</evidence>
<comment type="caution">
    <text evidence="1">The sequence shown here is derived from an EMBL/GenBank/DDBJ whole genome shotgun (WGS) entry which is preliminary data.</text>
</comment>
<reference evidence="1 2" key="1">
    <citation type="journal article" date="2018" name="PLoS Genet.">
        <title>Population sequencing reveals clonal diversity and ancestral inbreeding in the grapevine cultivar Chardonnay.</title>
        <authorList>
            <person name="Roach M.J."/>
            <person name="Johnson D.L."/>
            <person name="Bohlmann J."/>
            <person name="van Vuuren H.J."/>
            <person name="Jones S.J."/>
            <person name="Pretorius I.S."/>
            <person name="Schmidt S.A."/>
            <person name="Borneman A.R."/>
        </authorList>
    </citation>
    <scope>NUCLEOTIDE SEQUENCE [LARGE SCALE GENOMIC DNA]</scope>
    <source>
        <strain evidence="2">cv. Chardonnay</strain>
        <tissue evidence="1">Leaf</tissue>
    </source>
</reference>
<proteinExistence type="predicted"/>
<dbReference type="Proteomes" id="UP000288805">
    <property type="component" value="Unassembled WGS sequence"/>
</dbReference>